<keyword evidence="2" id="KW-1185">Reference proteome</keyword>
<protein>
    <submittedName>
        <fullName evidence="1">Uncharacterized protein</fullName>
    </submittedName>
</protein>
<accession>A0ACB8FRJ5</accession>
<organism evidence="1 2">
    <name type="scientific">Sphaerodactylus townsendi</name>
    <dbReference type="NCBI Taxonomy" id="933632"/>
    <lineage>
        <taxon>Eukaryota</taxon>
        <taxon>Metazoa</taxon>
        <taxon>Chordata</taxon>
        <taxon>Craniata</taxon>
        <taxon>Vertebrata</taxon>
        <taxon>Euteleostomi</taxon>
        <taxon>Lepidosauria</taxon>
        <taxon>Squamata</taxon>
        <taxon>Bifurcata</taxon>
        <taxon>Gekkota</taxon>
        <taxon>Sphaerodactylidae</taxon>
        <taxon>Sphaerodactylus</taxon>
    </lineage>
</organism>
<evidence type="ECO:0000313" key="2">
    <source>
        <dbReference type="Proteomes" id="UP000827872"/>
    </source>
</evidence>
<dbReference type="EMBL" id="CM037619">
    <property type="protein sequence ID" value="KAH8008195.1"/>
    <property type="molecule type" value="Genomic_DNA"/>
</dbReference>
<name>A0ACB8FRJ5_9SAUR</name>
<dbReference type="Proteomes" id="UP000827872">
    <property type="component" value="Linkage Group LG06"/>
</dbReference>
<sequence>MQRKRRALPLPAGELPAPPQPGQLPAAPQPGQLPAAPQPGQLPAAPQPGQFPAQQPFLKNFGGSKFGKKLRDGSKFGKKFCRCPESKPVTEAPAPTDTEQFSFLYYRLSSSKFMLSQRIKDDWILTQMLEHNNALLLKSLQPNQMKMENH</sequence>
<comment type="caution">
    <text evidence="1">The sequence shown here is derived from an EMBL/GenBank/DDBJ whole genome shotgun (WGS) entry which is preliminary data.</text>
</comment>
<gene>
    <name evidence="1" type="ORF">K3G42_028274</name>
</gene>
<evidence type="ECO:0000313" key="1">
    <source>
        <dbReference type="EMBL" id="KAH8008195.1"/>
    </source>
</evidence>
<proteinExistence type="predicted"/>
<reference evidence="1" key="1">
    <citation type="submission" date="2021-08" db="EMBL/GenBank/DDBJ databases">
        <title>The first chromosome-level gecko genome reveals the dynamic sex chromosomes of Neotropical dwarf geckos (Sphaerodactylidae: Sphaerodactylus).</title>
        <authorList>
            <person name="Pinto B.J."/>
            <person name="Keating S.E."/>
            <person name="Gamble T."/>
        </authorList>
    </citation>
    <scope>NUCLEOTIDE SEQUENCE</scope>
    <source>
        <strain evidence="1">TG3544</strain>
    </source>
</reference>